<dbReference type="OrthoDB" id="9800643at2"/>
<keyword evidence="3 7" id="KW-0808">Transferase</keyword>
<dbReference type="GO" id="GO:0102559">
    <property type="term" value="F:peptide chain release factor N(5)-glutamine methyltransferase activity"/>
    <property type="evidence" value="ECO:0007669"/>
    <property type="project" value="UniProtKB-EC"/>
</dbReference>
<dbReference type="InterPro" id="IPR050320">
    <property type="entry name" value="N5-glutamine_MTase"/>
</dbReference>
<dbReference type="NCBIfam" id="TIGR03704">
    <property type="entry name" value="PrmC_rel_meth"/>
    <property type="match status" value="1"/>
</dbReference>
<sequence length="265" mass="27961">MPAVELVAALRSAGCVFAEEEAAILLEAAGTAGILTDMLALRTHGHPLEHIVGWAQFYGLRIAVAPGVFVPRLRSEFLVSEALDALLRMPSNNAGLRILDLCCGSGAIGAALTHRLTHRGHKVELHAADIDPVALECAARNIGPFHGTVHSGDLFAALPHELGSSFHIIVANAPYVPTSAIDFMPQEARVYEPEAALDGGIDGLAVQRRIALEAPAWLRPDGLLLIESSVRQAPKSAAIMGSHGFSTSIATNHDVDGTVVTGRMQ</sequence>
<organism evidence="7 8">
    <name type="scientific">Arthrobacter alpinus</name>
    <dbReference type="NCBI Taxonomy" id="656366"/>
    <lineage>
        <taxon>Bacteria</taxon>
        <taxon>Bacillati</taxon>
        <taxon>Actinomycetota</taxon>
        <taxon>Actinomycetes</taxon>
        <taxon>Micrococcales</taxon>
        <taxon>Micrococcaceae</taxon>
        <taxon>Arthrobacter</taxon>
    </lineage>
</organism>
<dbReference type="KEGG" id="arw:MB46_09300"/>
<comment type="catalytic activity">
    <reaction evidence="5">
        <text>L-glutaminyl-[peptide chain release factor] + S-adenosyl-L-methionine = N(5)-methyl-L-glutaminyl-[peptide chain release factor] + S-adenosyl-L-homocysteine + H(+)</text>
        <dbReference type="Rhea" id="RHEA:42896"/>
        <dbReference type="Rhea" id="RHEA-COMP:10271"/>
        <dbReference type="Rhea" id="RHEA-COMP:10272"/>
        <dbReference type="ChEBI" id="CHEBI:15378"/>
        <dbReference type="ChEBI" id="CHEBI:30011"/>
        <dbReference type="ChEBI" id="CHEBI:57856"/>
        <dbReference type="ChEBI" id="CHEBI:59789"/>
        <dbReference type="ChEBI" id="CHEBI:61891"/>
        <dbReference type="EC" id="2.1.1.297"/>
    </reaction>
</comment>
<dbReference type="PANTHER" id="PTHR18895">
    <property type="entry name" value="HEMK METHYLTRANSFERASE"/>
    <property type="match status" value="1"/>
</dbReference>
<dbReference type="EMBL" id="FNTV01000001">
    <property type="protein sequence ID" value="SEE06537.1"/>
    <property type="molecule type" value="Genomic_DNA"/>
</dbReference>
<dbReference type="InterPro" id="IPR004556">
    <property type="entry name" value="HemK-like"/>
</dbReference>
<accession>A0A0U3PTC3</accession>
<dbReference type="InterPro" id="IPR007848">
    <property type="entry name" value="Small_mtfrase_dom"/>
</dbReference>
<dbReference type="GO" id="GO:0032259">
    <property type="term" value="P:methylation"/>
    <property type="evidence" value="ECO:0007669"/>
    <property type="project" value="UniProtKB-KW"/>
</dbReference>
<gene>
    <name evidence="7" type="ORF">SAMN04489740_0586</name>
</gene>
<evidence type="ECO:0000313" key="7">
    <source>
        <dbReference type="EMBL" id="SEE06537.1"/>
    </source>
</evidence>
<dbReference type="CDD" id="cd02440">
    <property type="entry name" value="AdoMet_MTases"/>
    <property type="match status" value="1"/>
</dbReference>
<dbReference type="SUPFAM" id="SSF53335">
    <property type="entry name" value="S-adenosyl-L-methionine-dependent methyltransferases"/>
    <property type="match status" value="1"/>
</dbReference>
<dbReference type="NCBIfam" id="TIGR00536">
    <property type="entry name" value="hemK_fam"/>
    <property type="match status" value="1"/>
</dbReference>
<reference evidence="7 8" key="1">
    <citation type="submission" date="2016-10" db="EMBL/GenBank/DDBJ databases">
        <authorList>
            <person name="de Groot N.N."/>
        </authorList>
    </citation>
    <scope>NUCLEOTIDE SEQUENCE [LARGE SCALE GENOMIC DNA]</scope>
    <source>
        <strain evidence="7 8">DSM 22274</strain>
    </source>
</reference>
<evidence type="ECO:0000313" key="8">
    <source>
        <dbReference type="Proteomes" id="UP000182725"/>
    </source>
</evidence>
<keyword evidence="4" id="KW-0949">S-adenosyl-L-methionine</keyword>
<accession>A0A1H5FT35</accession>
<dbReference type="Gene3D" id="3.40.50.150">
    <property type="entry name" value="Vaccinia Virus protein VP39"/>
    <property type="match status" value="1"/>
</dbReference>
<dbReference type="Pfam" id="PF05175">
    <property type="entry name" value="MTS"/>
    <property type="match status" value="1"/>
</dbReference>
<dbReference type="InterPro" id="IPR029063">
    <property type="entry name" value="SAM-dependent_MTases_sf"/>
</dbReference>
<evidence type="ECO:0000256" key="3">
    <source>
        <dbReference type="ARBA" id="ARBA00022679"/>
    </source>
</evidence>
<dbReference type="RefSeq" id="WP_044572390.1">
    <property type="nucleotide sequence ID" value="NZ_FNTV01000001.1"/>
</dbReference>
<evidence type="ECO:0000259" key="6">
    <source>
        <dbReference type="Pfam" id="PF05175"/>
    </source>
</evidence>
<feature type="domain" description="Methyltransferase small" evidence="6">
    <location>
        <begin position="82"/>
        <end position="181"/>
    </location>
</feature>
<dbReference type="PANTHER" id="PTHR18895:SF74">
    <property type="entry name" value="MTRF1L RELEASE FACTOR GLUTAMINE METHYLTRANSFERASE"/>
    <property type="match status" value="1"/>
</dbReference>
<name>A0A0U3PTC3_9MICC</name>
<dbReference type="InterPro" id="IPR022446">
    <property type="entry name" value="MeTrfrase_put"/>
</dbReference>
<dbReference type="AlphaFoldDB" id="A0A0U3PTC3"/>
<proteinExistence type="predicted"/>
<evidence type="ECO:0000256" key="2">
    <source>
        <dbReference type="ARBA" id="ARBA00022603"/>
    </source>
</evidence>
<protein>
    <recommendedName>
        <fullName evidence="1">peptide chain release factor N(5)-glutamine methyltransferase</fullName>
        <ecNumber evidence="1">2.1.1.297</ecNumber>
    </recommendedName>
</protein>
<evidence type="ECO:0000256" key="1">
    <source>
        <dbReference type="ARBA" id="ARBA00012771"/>
    </source>
</evidence>
<dbReference type="EC" id="2.1.1.297" evidence="1"/>
<keyword evidence="2 7" id="KW-0489">Methyltransferase</keyword>
<evidence type="ECO:0000256" key="5">
    <source>
        <dbReference type="ARBA" id="ARBA00048391"/>
    </source>
</evidence>
<evidence type="ECO:0000256" key="4">
    <source>
        <dbReference type="ARBA" id="ARBA00022691"/>
    </source>
</evidence>
<dbReference type="Proteomes" id="UP000182725">
    <property type="component" value="Unassembled WGS sequence"/>
</dbReference>
<dbReference type="eggNOG" id="COG2890">
    <property type="taxonomic scope" value="Bacteria"/>
</dbReference>